<accession>A0A2K9ZG44</accession>
<dbReference type="AlphaFoldDB" id="A0A2K9ZG44"/>
<name>A0A2K9ZG44_RHILE</name>
<organism evidence="2 3">
    <name type="scientific">Rhizobium leguminosarum</name>
    <dbReference type="NCBI Taxonomy" id="384"/>
    <lineage>
        <taxon>Bacteria</taxon>
        <taxon>Pseudomonadati</taxon>
        <taxon>Pseudomonadota</taxon>
        <taxon>Alphaproteobacteria</taxon>
        <taxon>Hyphomicrobiales</taxon>
        <taxon>Rhizobiaceae</taxon>
        <taxon>Rhizobium/Agrobacterium group</taxon>
        <taxon>Rhizobium</taxon>
    </lineage>
</organism>
<reference evidence="2 3" key="1">
    <citation type="submission" date="2017-11" db="EMBL/GenBank/DDBJ databases">
        <title>Complete genome of Rhizobium leguminosarum Norway, an ineffective micro-symbiont.</title>
        <authorList>
            <person name="Hoffrichter A."/>
            <person name="Liang J."/>
            <person name="Brachmann A."/>
            <person name="Marin M."/>
        </authorList>
    </citation>
    <scope>NUCLEOTIDE SEQUENCE [LARGE SCALE GENOMIC DNA]</scope>
    <source>
        <strain evidence="2 3">Norway</strain>
        <plasmid evidence="3">Plasmid prln3</plasmid>
    </source>
</reference>
<sequence length="73" mass="7936">MGKCMRCDGTGSIDCPDCGDLVTTMMTVKLFLASIAAMGTSLPGRFVVRKIATRVTSMMARTTTRLAAQEFRR</sequence>
<proteinExistence type="predicted"/>
<evidence type="ECO:0000256" key="1">
    <source>
        <dbReference type="SAM" id="Phobius"/>
    </source>
</evidence>
<geneLocation type="plasmid" evidence="3">
    <name>prln3</name>
</geneLocation>
<keyword evidence="1" id="KW-1133">Transmembrane helix</keyword>
<evidence type="ECO:0000313" key="3">
    <source>
        <dbReference type="Proteomes" id="UP000238523"/>
    </source>
</evidence>
<dbReference type="EMBL" id="CP025015">
    <property type="protein sequence ID" value="AUW47189.1"/>
    <property type="molecule type" value="Genomic_DNA"/>
</dbReference>
<protein>
    <submittedName>
        <fullName evidence="2">Uncharacterized protein</fullName>
    </submittedName>
</protein>
<feature type="transmembrane region" description="Helical" evidence="1">
    <location>
        <begin position="30"/>
        <end position="48"/>
    </location>
</feature>
<dbReference type="Proteomes" id="UP000238523">
    <property type="component" value="Plasmid pRLN3"/>
</dbReference>
<evidence type="ECO:0000313" key="2">
    <source>
        <dbReference type="EMBL" id="AUW47189.1"/>
    </source>
</evidence>
<keyword evidence="1" id="KW-0472">Membrane</keyword>
<keyword evidence="1" id="KW-0812">Transmembrane</keyword>
<gene>
    <name evidence="2" type="ORF">CUJ84_pRLN3000051</name>
</gene>
<keyword evidence="2" id="KW-0614">Plasmid</keyword>